<dbReference type="Gene3D" id="1.10.10.1320">
    <property type="entry name" value="Anti-sigma factor, zinc-finger domain"/>
    <property type="match status" value="1"/>
</dbReference>
<gene>
    <name evidence="5" type="ORF">GZH47_24360</name>
</gene>
<feature type="domain" description="Putative zinc-finger" evidence="4">
    <location>
        <begin position="3"/>
        <end position="37"/>
    </location>
</feature>
<dbReference type="KEGG" id="prz:GZH47_24360"/>
<dbReference type="AlphaFoldDB" id="A0A6C0P5J3"/>
<organism evidence="5 6">
    <name type="scientific">Paenibacillus rhizovicinus</name>
    <dbReference type="NCBI Taxonomy" id="2704463"/>
    <lineage>
        <taxon>Bacteria</taxon>
        <taxon>Bacillati</taxon>
        <taxon>Bacillota</taxon>
        <taxon>Bacilli</taxon>
        <taxon>Bacillales</taxon>
        <taxon>Paenibacillaceae</taxon>
        <taxon>Paenibacillus</taxon>
    </lineage>
</organism>
<evidence type="ECO:0000313" key="6">
    <source>
        <dbReference type="Proteomes" id="UP000479114"/>
    </source>
</evidence>
<accession>A0A6C0P5J3</accession>
<comment type="similarity">
    <text evidence="1">Belongs to the zinc-associated anti-sigma factor (ZAS) superfamily. Anti-sigma-W factor family.</text>
</comment>
<dbReference type="RefSeq" id="WP_162643619.1">
    <property type="nucleotide sequence ID" value="NZ_CP048286.1"/>
</dbReference>
<dbReference type="Proteomes" id="UP000479114">
    <property type="component" value="Chromosome"/>
</dbReference>
<evidence type="ECO:0000256" key="1">
    <source>
        <dbReference type="ARBA" id="ARBA00024353"/>
    </source>
</evidence>
<proteinExistence type="inferred from homology"/>
<feature type="transmembrane region" description="Helical" evidence="3">
    <location>
        <begin position="86"/>
        <end position="105"/>
    </location>
</feature>
<keyword evidence="3" id="KW-1133">Transmembrane helix</keyword>
<sequence>MKCDSVQMNIASYADRSLHPINMEEIKAHLEECEACRAWYQDVLELERIWNDPALPALEEDLTPAVMAMINRRPSPYRPHNRFNPLLKMALASACALLVFIYNGAEFFDAAVSHIGMINEQFAQSISAMLHSVSGNS</sequence>
<protein>
    <recommendedName>
        <fullName evidence="2">Anti-sigma-W factor RsiW</fullName>
    </recommendedName>
</protein>
<keyword evidence="3" id="KW-0472">Membrane</keyword>
<dbReference type="InterPro" id="IPR041916">
    <property type="entry name" value="Anti_sigma_zinc_sf"/>
</dbReference>
<dbReference type="Pfam" id="PF13490">
    <property type="entry name" value="zf-HC2"/>
    <property type="match status" value="1"/>
</dbReference>
<keyword evidence="6" id="KW-1185">Reference proteome</keyword>
<name>A0A6C0P5J3_9BACL</name>
<evidence type="ECO:0000259" key="4">
    <source>
        <dbReference type="Pfam" id="PF13490"/>
    </source>
</evidence>
<reference evidence="5 6" key="1">
    <citation type="submission" date="2020-02" db="EMBL/GenBank/DDBJ databases">
        <title>Paenibacillus sp. nov., isolated from rhizosphere soil of tomato.</title>
        <authorList>
            <person name="Weon H.-Y."/>
            <person name="Lee S.A."/>
        </authorList>
    </citation>
    <scope>NUCLEOTIDE SEQUENCE [LARGE SCALE GENOMIC DNA]</scope>
    <source>
        <strain evidence="5 6">14171R-81</strain>
    </source>
</reference>
<keyword evidence="3" id="KW-0812">Transmembrane</keyword>
<evidence type="ECO:0000313" key="5">
    <source>
        <dbReference type="EMBL" id="QHW33621.1"/>
    </source>
</evidence>
<dbReference type="InterPro" id="IPR027383">
    <property type="entry name" value="Znf_put"/>
</dbReference>
<evidence type="ECO:0000256" key="3">
    <source>
        <dbReference type="SAM" id="Phobius"/>
    </source>
</evidence>
<evidence type="ECO:0000256" key="2">
    <source>
        <dbReference type="ARBA" id="ARBA00024438"/>
    </source>
</evidence>
<dbReference type="EMBL" id="CP048286">
    <property type="protein sequence ID" value="QHW33621.1"/>
    <property type="molecule type" value="Genomic_DNA"/>
</dbReference>